<accession>A0A9D1A5K8</accession>
<gene>
    <name evidence="1" type="ORF">IAB28_10910</name>
</gene>
<dbReference type="EMBL" id="DVGC01000062">
    <property type="protein sequence ID" value="HIR06454.1"/>
    <property type="molecule type" value="Genomic_DNA"/>
</dbReference>
<dbReference type="Proteomes" id="UP000824250">
    <property type="component" value="Unassembled WGS sequence"/>
</dbReference>
<proteinExistence type="predicted"/>
<dbReference type="AlphaFoldDB" id="A0A9D1A5K8"/>
<reference evidence="1" key="2">
    <citation type="journal article" date="2021" name="PeerJ">
        <title>Extensive microbial diversity within the chicken gut microbiome revealed by metagenomics and culture.</title>
        <authorList>
            <person name="Gilroy R."/>
            <person name="Ravi A."/>
            <person name="Getino M."/>
            <person name="Pursley I."/>
            <person name="Horton D.L."/>
            <person name="Alikhan N.F."/>
            <person name="Baker D."/>
            <person name="Gharbi K."/>
            <person name="Hall N."/>
            <person name="Watson M."/>
            <person name="Adriaenssens E.M."/>
            <person name="Foster-Nyarko E."/>
            <person name="Jarju S."/>
            <person name="Secka A."/>
            <person name="Antonio M."/>
            <person name="Oren A."/>
            <person name="Chaudhuri R.R."/>
            <person name="La Ragione R."/>
            <person name="Hildebrand F."/>
            <person name="Pallen M.J."/>
        </authorList>
    </citation>
    <scope>NUCLEOTIDE SEQUENCE</scope>
    <source>
        <strain evidence="1">CHK180-2868</strain>
    </source>
</reference>
<evidence type="ECO:0000313" key="2">
    <source>
        <dbReference type="Proteomes" id="UP000824250"/>
    </source>
</evidence>
<organism evidence="1 2">
    <name type="scientific">Candidatus Copromonas faecavium</name>
    <name type="common">nom. illeg.</name>
    <dbReference type="NCBI Taxonomy" id="2840740"/>
    <lineage>
        <taxon>Bacteria</taxon>
        <taxon>Bacillati</taxon>
        <taxon>Bacillota</taxon>
        <taxon>Clostridia</taxon>
        <taxon>Lachnospirales</taxon>
        <taxon>Lachnospiraceae</taxon>
        <taxon>Candidatus Copromonas (nom. illeg.)</taxon>
    </lineage>
</organism>
<reference evidence="1" key="1">
    <citation type="submission" date="2020-10" db="EMBL/GenBank/DDBJ databases">
        <authorList>
            <person name="Gilroy R."/>
        </authorList>
    </citation>
    <scope>NUCLEOTIDE SEQUENCE</scope>
    <source>
        <strain evidence="1">CHK180-2868</strain>
    </source>
</reference>
<sequence>MEELIRIIEQETSDSLPPREAVQHGIWQTGTCLSGAVFTKKEVFSCINWMLSGSSEQTLYLWTPEISQLDLEQLLNLLLKSPFPPVEHLLPLWQNREEEDTLKNLNTIRSIKPAFLHPEYQPYFYYLQNTGETHISLFPNWIISGKNALGINSSLEQAIILKEPSQLELLKHEFQKKRQMASALIVRMDLFDYLQNVNQMMNSGYITRHYYIEPSPCLLHLIPLSVLQKHLKGDIEKKKLLMSFLQLRTSHMENEEMVHIFSMEGLRILMEKGRIAEYPDDLYEPLEMPMRVWLLKRYYQFMENSSERACICVKENDIHLPHHISIVCSSNVNNGISFWSNTSSGLQYCLIREAGISQMLYQFCQFLESGGFSYSREETLSLLRQMILKYGGSL</sequence>
<protein>
    <submittedName>
        <fullName evidence="1">Uncharacterized protein</fullName>
    </submittedName>
</protein>
<evidence type="ECO:0000313" key="1">
    <source>
        <dbReference type="EMBL" id="HIR06454.1"/>
    </source>
</evidence>
<name>A0A9D1A5K8_9FIRM</name>
<comment type="caution">
    <text evidence="1">The sequence shown here is derived from an EMBL/GenBank/DDBJ whole genome shotgun (WGS) entry which is preliminary data.</text>
</comment>